<dbReference type="AlphaFoldDB" id="A0A3M7SLT1"/>
<gene>
    <name evidence="2" type="ORF">BpHYR1_040857</name>
</gene>
<name>A0A3M7SLT1_BRAPC</name>
<keyword evidence="3" id="KW-1185">Reference proteome</keyword>
<sequence length="69" mass="8338">MDIYICWCPCERTKISISLRINENCTIFGRKQSKWMVKFFAHAKFAVLHMLIIIIYHVYLINKTLYPNR</sequence>
<feature type="transmembrane region" description="Helical" evidence="1">
    <location>
        <begin position="39"/>
        <end position="59"/>
    </location>
</feature>
<evidence type="ECO:0000256" key="1">
    <source>
        <dbReference type="SAM" id="Phobius"/>
    </source>
</evidence>
<reference evidence="2 3" key="1">
    <citation type="journal article" date="2018" name="Sci. Rep.">
        <title>Genomic signatures of local adaptation to the degree of environmental predictability in rotifers.</title>
        <authorList>
            <person name="Franch-Gras L."/>
            <person name="Hahn C."/>
            <person name="Garcia-Roger E.M."/>
            <person name="Carmona M.J."/>
            <person name="Serra M."/>
            <person name="Gomez A."/>
        </authorList>
    </citation>
    <scope>NUCLEOTIDE SEQUENCE [LARGE SCALE GENOMIC DNA]</scope>
    <source>
        <strain evidence="2">HYR1</strain>
    </source>
</reference>
<evidence type="ECO:0000313" key="2">
    <source>
        <dbReference type="EMBL" id="RNA36686.1"/>
    </source>
</evidence>
<evidence type="ECO:0000313" key="3">
    <source>
        <dbReference type="Proteomes" id="UP000276133"/>
    </source>
</evidence>
<proteinExistence type="predicted"/>
<organism evidence="2 3">
    <name type="scientific">Brachionus plicatilis</name>
    <name type="common">Marine rotifer</name>
    <name type="synonym">Brachionus muelleri</name>
    <dbReference type="NCBI Taxonomy" id="10195"/>
    <lineage>
        <taxon>Eukaryota</taxon>
        <taxon>Metazoa</taxon>
        <taxon>Spiralia</taxon>
        <taxon>Gnathifera</taxon>
        <taxon>Rotifera</taxon>
        <taxon>Eurotatoria</taxon>
        <taxon>Monogononta</taxon>
        <taxon>Pseudotrocha</taxon>
        <taxon>Ploima</taxon>
        <taxon>Brachionidae</taxon>
        <taxon>Brachionus</taxon>
    </lineage>
</organism>
<dbReference type="Proteomes" id="UP000276133">
    <property type="component" value="Unassembled WGS sequence"/>
</dbReference>
<protein>
    <submittedName>
        <fullName evidence="2">Uncharacterized protein</fullName>
    </submittedName>
</protein>
<keyword evidence="1" id="KW-0472">Membrane</keyword>
<keyword evidence="1" id="KW-0812">Transmembrane</keyword>
<keyword evidence="1" id="KW-1133">Transmembrane helix</keyword>
<dbReference type="EMBL" id="REGN01001141">
    <property type="protein sequence ID" value="RNA36686.1"/>
    <property type="molecule type" value="Genomic_DNA"/>
</dbReference>
<accession>A0A3M7SLT1</accession>
<comment type="caution">
    <text evidence="2">The sequence shown here is derived from an EMBL/GenBank/DDBJ whole genome shotgun (WGS) entry which is preliminary data.</text>
</comment>